<evidence type="ECO:0000256" key="4">
    <source>
        <dbReference type="HAMAP-Rule" id="MF_00518"/>
    </source>
</evidence>
<evidence type="ECO:0000256" key="3">
    <source>
        <dbReference type="ARBA" id="ARBA00022801"/>
    </source>
</evidence>
<protein>
    <recommendedName>
        <fullName evidence="4">D-aminoacyl-tRNA deacylase</fullName>
        <shortName evidence="4">DTD</shortName>
        <ecNumber evidence="4">3.1.1.96</ecNumber>
    </recommendedName>
    <alternativeName>
        <fullName evidence="4">Gly-tRNA(Ala) deacylase</fullName>
        <ecNumber evidence="4">3.1.1.-</ecNumber>
    </alternativeName>
</protein>
<evidence type="ECO:0000256" key="2">
    <source>
        <dbReference type="ARBA" id="ARBA00022555"/>
    </source>
</evidence>
<keyword evidence="3 4" id="KW-0378">Hydrolase</keyword>
<dbReference type="EMBL" id="FQUY01000003">
    <property type="protein sequence ID" value="SHE57245.1"/>
    <property type="molecule type" value="Genomic_DNA"/>
</dbReference>
<keyword evidence="6" id="KW-1185">Reference proteome</keyword>
<dbReference type="PANTHER" id="PTHR10472">
    <property type="entry name" value="D-TYROSYL-TRNA TYR DEACYLASE"/>
    <property type="match status" value="1"/>
</dbReference>
<dbReference type="GO" id="GO:0106026">
    <property type="term" value="F:Gly-tRNA(Ala) deacylase activity"/>
    <property type="evidence" value="ECO:0007669"/>
    <property type="project" value="UniProtKB-UniRule"/>
</dbReference>
<dbReference type="GO" id="GO:0019478">
    <property type="term" value="P:D-amino acid catabolic process"/>
    <property type="evidence" value="ECO:0007669"/>
    <property type="project" value="UniProtKB-UniRule"/>
</dbReference>
<dbReference type="PANTHER" id="PTHR10472:SF5">
    <property type="entry name" value="D-AMINOACYL-TRNA DEACYLASE 1"/>
    <property type="match status" value="1"/>
</dbReference>
<comment type="catalytic activity">
    <reaction evidence="4">
        <text>glycyl-tRNA(Ala) + H2O = tRNA(Ala) + glycine + H(+)</text>
        <dbReference type="Rhea" id="RHEA:53744"/>
        <dbReference type="Rhea" id="RHEA-COMP:9657"/>
        <dbReference type="Rhea" id="RHEA-COMP:13640"/>
        <dbReference type="ChEBI" id="CHEBI:15377"/>
        <dbReference type="ChEBI" id="CHEBI:15378"/>
        <dbReference type="ChEBI" id="CHEBI:57305"/>
        <dbReference type="ChEBI" id="CHEBI:78442"/>
        <dbReference type="ChEBI" id="CHEBI:78522"/>
    </reaction>
</comment>
<evidence type="ECO:0000256" key="1">
    <source>
        <dbReference type="ARBA" id="ARBA00009673"/>
    </source>
</evidence>
<comment type="domain">
    <text evidence="4">A Gly-cisPro motif from one monomer fits into the active site of the other monomer to allow specific chiral rejection of L-amino acids.</text>
</comment>
<dbReference type="FunFam" id="3.50.80.10:FF:000001">
    <property type="entry name" value="D-aminoacyl-tRNA deacylase"/>
    <property type="match status" value="1"/>
</dbReference>
<feature type="short sequence motif" description="Gly-cisPro motif, important for rejection of L-amino acids" evidence="4">
    <location>
        <begin position="137"/>
        <end position="138"/>
    </location>
</feature>
<name>A0A1M4UKR5_9FIRM</name>
<evidence type="ECO:0000313" key="6">
    <source>
        <dbReference type="Proteomes" id="UP000184148"/>
    </source>
</evidence>
<comment type="subcellular location">
    <subcellularLocation>
        <location evidence="4">Cytoplasm</location>
    </subcellularLocation>
</comment>
<proteinExistence type="inferred from homology"/>
<dbReference type="InterPro" id="IPR003732">
    <property type="entry name" value="Daa-tRNA_deacyls_DTD"/>
</dbReference>
<dbReference type="Pfam" id="PF02580">
    <property type="entry name" value="Tyr_Deacylase"/>
    <property type="match status" value="1"/>
</dbReference>
<dbReference type="AlphaFoldDB" id="A0A1M4UKR5"/>
<dbReference type="GO" id="GO:0005737">
    <property type="term" value="C:cytoplasm"/>
    <property type="evidence" value="ECO:0007669"/>
    <property type="project" value="UniProtKB-SubCell"/>
</dbReference>
<dbReference type="Gene3D" id="3.50.80.10">
    <property type="entry name" value="D-tyrosyl-tRNA(Tyr) deacylase"/>
    <property type="match status" value="1"/>
</dbReference>
<gene>
    <name evidence="4" type="primary">dtd</name>
    <name evidence="5" type="ORF">SAMN02745133_00679</name>
</gene>
<dbReference type="HAMAP" id="MF_00518">
    <property type="entry name" value="Deacylase_Dtd"/>
    <property type="match status" value="1"/>
</dbReference>
<dbReference type="NCBIfam" id="TIGR00256">
    <property type="entry name" value="D-aminoacyl-tRNA deacylase"/>
    <property type="match status" value="1"/>
</dbReference>
<organism evidence="5 6">
    <name type="scientific">Desulforamulus putei DSM 12395</name>
    <dbReference type="NCBI Taxonomy" id="1121429"/>
    <lineage>
        <taxon>Bacteria</taxon>
        <taxon>Bacillati</taxon>
        <taxon>Bacillota</taxon>
        <taxon>Clostridia</taxon>
        <taxon>Eubacteriales</taxon>
        <taxon>Peptococcaceae</taxon>
        <taxon>Desulforamulus</taxon>
    </lineage>
</organism>
<comment type="function">
    <text evidence="4">An aminoacyl-tRNA editing enzyme that deacylates mischarged D-aminoacyl-tRNAs. Also deacylates mischarged glycyl-tRNA(Ala), protecting cells against glycine mischarging by AlaRS. Acts via tRNA-based rather than protein-based catalysis; rejects L-amino acids rather than detecting D-amino acids in the active site. By recycling D-aminoacyl-tRNA to D-amino acids and free tRNA molecules, this enzyme counteracts the toxicity associated with the formation of D-aminoacyl-tRNA entities in vivo and helps enforce protein L-homochirality.</text>
</comment>
<dbReference type="EC" id="3.1.1.96" evidence="4"/>
<keyword evidence="4" id="KW-0694">RNA-binding</keyword>
<dbReference type="EC" id="3.1.1.-" evidence="4"/>
<dbReference type="InterPro" id="IPR023509">
    <property type="entry name" value="DTD-like_sf"/>
</dbReference>
<dbReference type="RefSeq" id="WP_073235735.1">
    <property type="nucleotide sequence ID" value="NZ_FQUY01000003.1"/>
</dbReference>
<dbReference type="GO" id="GO:0043908">
    <property type="term" value="F:Ser(Gly)-tRNA(Ala) hydrolase activity"/>
    <property type="evidence" value="ECO:0007669"/>
    <property type="project" value="UniProtKB-UniRule"/>
</dbReference>
<keyword evidence="2 4" id="KW-0820">tRNA-binding</keyword>
<keyword evidence="4" id="KW-0963">Cytoplasm</keyword>
<dbReference type="GO" id="GO:0051500">
    <property type="term" value="F:D-tyrosyl-tRNA(Tyr) deacylase activity"/>
    <property type="evidence" value="ECO:0007669"/>
    <property type="project" value="TreeGrafter"/>
</dbReference>
<reference evidence="6" key="1">
    <citation type="submission" date="2016-11" db="EMBL/GenBank/DDBJ databases">
        <authorList>
            <person name="Varghese N."/>
            <person name="Submissions S."/>
        </authorList>
    </citation>
    <scope>NUCLEOTIDE SEQUENCE [LARGE SCALE GENOMIC DNA]</scope>
    <source>
        <strain evidence="6">DSM 12395</strain>
    </source>
</reference>
<dbReference type="SUPFAM" id="SSF69500">
    <property type="entry name" value="DTD-like"/>
    <property type="match status" value="1"/>
</dbReference>
<dbReference type="OrthoDB" id="9801395at2"/>
<sequence length="149" mass="16270">MRAVVQRVQRGSVTVNNELVGEIGHGLVVLLGVGQGDTPDDARYLADKISQLRIFDDDQGKLNLSVQDVGGGVLAISQFTLYGDCRKGRRPSYSEAAPPEVARELYQVFVQRLICNGLPTATGVFQEHMVVEIINDGPVTLLLDSRKTF</sequence>
<accession>A0A1M4UKR5</accession>
<comment type="similarity">
    <text evidence="1 4">Belongs to the DTD family.</text>
</comment>
<evidence type="ECO:0000313" key="5">
    <source>
        <dbReference type="EMBL" id="SHE57245.1"/>
    </source>
</evidence>
<dbReference type="CDD" id="cd00563">
    <property type="entry name" value="Dtyr_deacylase"/>
    <property type="match status" value="1"/>
</dbReference>
<dbReference type="STRING" id="1121429.SAMN02745133_00679"/>
<comment type="catalytic activity">
    <reaction evidence="4">
        <text>a D-aminoacyl-tRNA + H2O = a tRNA + a D-alpha-amino acid + H(+)</text>
        <dbReference type="Rhea" id="RHEA:13953"/>
        <dbReference type="Rhea" id="RHEA-COMP:10123"/>
        <dbReference type="Rhea" id="RHEA-COMP:10124"/>
        <dbReference type="ChEBI" id="CHEBI:15377"/>
        <dbReference type="ChEBI" id="CHEBI:15378"/>
        <dbReference type="ChEBI" id="CHEBI:59871"/>
        <dbReference type="ChEBI" id="CHEBI:78442"/>
        <dbReference type="ChEBI" id="CHEBI:79333"/>
        <dbReference type="EC" id="3.1.1.96"/>
    </reaction>
</comment>
<comment type="subunit">
    <text evidence="4">Homodimer.</text>
</comment>
<dbReference type="GO" id="GO:0000049">
    <property type="term" value="F:tRNA binding"/>
    <property type="evidence" value="ECO:0007669"/>
    <property type="project" value="UniProtKB-UniRule"/>
</dbReference>
<dbReference type="Proteomes" id="UP000184148">
    <property type="component" value="Unassembled WGS sequence"/>
</dbReference>